<keyword evidence="2" id="KW-1185">Reference proteome</keyword>
<organism evidence="1 2">
    <name type="scientific">Nocardioides marinisabuli</name>
    <dbReference type="NCBI Taxonomy" id="419476"/>
    <lineage>
        <taxon>Bacteria</taxon>
        <taxon>Bacillati</taxon>
        <taxon>Actinomycetota</taxon>
        <taxon>Actinomycetes</taxon>
        <taxon>Propionibacteriales</taxon>
        <taxon>Nocardioidaceae</taxon>
        <taxon>Nocardioides</taxon>
    </lineage>
</organism>
<evidence type="ECO:0000313" key="2">
    <source>
        <dbReference type="Proteomes" id="UP000516957"/>
    </source>
</evidence>
<proteinExistence type="predicted"/>
<dbReference type="Pfam" id="PF14345">
    <property type="entry name" value="GDYXXLXY"/>
    <property type="match status" value="1"/>
</dbReference>
<dbReference type="Proteomes" id="UP000516957">
    <property type="component" value="Unassembled WGS sequence"/>
</dbReference>
<accession>A0A7Y9JQ85</accession>
<dbReference type="InterPro" id="IPR025833">
    <property type="entry name" value="GDYXXLXY"/>
</dbReference>
<dbReference type="RefSeq" id="WP_179614289.1">
    <property type="nucleotide sequence ID" value="NZ_CP059163.1"/>
</dbReference>
<protein>
    <submittedName>
        <fullName evidence="1">Putative membrane-anchored protein</fullName>
    </submittedName>
</protein>
<sequence>MRTTTRIVAVAAAQLAIVAVAVAPRLSAHLVGEEYLLEVAGADPHDPFRGAYAALDYPGLRLHGEQVPDGPAYLPLRPGDGVWVSGAPVGERPTEGPYLACEGDGWDLDCGIGSWFAGDDEADRVGRALTTASGVATVRIDGRGNAVLVDVRTSAVGGPGPLSSPRPPPG</sequence>
<reference evidence="1 2" key="1">
    <citation type="submission" date="2020-07" db="EMBL/GenBank/DDBJ databases">
        <title>Sequencing the genomes of 1000 actinobacteria strains.</title>
        <authorList>
            <person name="Klenk H.-P."/>
        </authorList>
    </citation>
    <scope>NUCLEOTIDE SEQUENCE [LARGE SCALE GENOMIC DNA]</scope>
    <source>
        <strain evidence="1 2">DSM 18965</strain>
    </source>
</reference>
<name>A0A7Y9JQ85_9ACTN</name>
<evidence type="ECO:0000313" key="1">
    <source>
        <dbReference type="EMBL" id="NYD56378.1"/>
    </source>
</evidence>
<dbReference type="EMBL" id="JACCBE010000001">
    <property type="protein sequence ID" value="NYD56378.1"/>
    <property type="molecule type" value="Genomic_DNA"/>
</dbReference>
<gene>
    <name evidence="1" type="ORF">BKA08_000616</name>
</gene>
<dbReference type="AlphaFoldDB" id="A0A7Y9JQ85"/>
<comment type="caution">
    <text evidence="1">The sequence shown here is derived from an EMBL/GenBank/DDBJ whole genome shotgun (WGS) entry which is preliminary data.</text>
</comment>